<dbReference type="EMBL" id="CP048222">
    <property type="protein sequence ID" value="QHT71182.1"/>
    <property type="molecule type" value="Genomic_DNA"/>
</dbReference>
<evidence type="ECO:0000259" key="1">
    <source>
        <dbReference type="Pfam" id="PF19898"/>
    </source>
</evidence>
<dbReference type="KEGG" id="rhoz:GXP67_33285"/>
<feature type="domain" description="Zinc beta-ribbon finger putative" evidence="2">
    <location>
        <begin position="3"/>
        <end position="67"/>
    </location>
</feature>
<name>A0A6C0GV21_9BACT</name>
<dbReference type="Pfam" id="PF22292">
    <property type="entry name" value="DUF6965"/>
    <property type="match status" value="1"/>
</dbReference>
<dbReference type="RefSeq" id="WP_162447122.1">
    <property type="nucleotide sequence ID" value="NZ_CP048222.1"/>
</dbReference>
<dbReference type="InterPro" id="IPR045951">
    <property type="entry name" value="DUF6371"/>
</dbReference>
<reference evidence="4 5" key="1">
    <citation type="submission" date="2020-01" db="EMBL/GenBank/DDBJ databases">
        <authorList>
            <person name="Kim M.K."/>
        </authorList>
    </citation>
    <scope>NUCLEOTIDE SEQUENCE [LARGE SCALE GENOMIC DNA]</scope>
    <source>
        <strain evidence="4 5">172606-1</strain>
    </source>
</reference>
<proteinExistence type="predicted"/>
<feature type="domain" description="DUF6965" evidence="3">
    <location>
        <begin position="376"/>
        <end position="440"/>
    </location>
</feature>
<dbReference type="AlphaFoldDB" id="A0A6C0GV21"/>
<evidence type="ECO:0000259" key="3">
    <source>
        <dbReference type="Pfam" id="PF22292"/>
    </source>
</evidence>
<accession>A0A6C0GV21</accession>
<dbReference type="InterPro" id="IPR054238">
    <property type="entry name" value="DUF6965"/>
</dbReference>
<organism evidence="4 5">
    <name type="scientific">Rhodocytophaga rosea</name>
    <dbReference type="NCBI Taxonomy" id="2704465"/>
    <lineage>
        <taxon>Bacteria</taxon>
        <taxon>Pseudomonadati</taxon>
        <taxon>Bacteroidota</taxon>
        <taxon>Cytophagia</taxon>
        <taxon>Cytophagales</taxon>
        <taxon>Rhodocytophagaceae</taxon>
        <taxon>Rhodocytophaga</taxon>
    </lineage>
</organism>
<dbReference type="Proteomes" id="UP000480178">
    <property type="component" value="Chromosome"/>
</dbReference>
<evidence type="ECO:0000259" key="2">
    <source>
        <dbReference type="Pfam" id="PF21957"/>
    </source>
</evidence>
<sequence length="442" mass="51246">MEHRYILEPYKGISSRYSCPGCKRARTFSLYVDTETGKHINPTVGRCNRESNCGYHLTPRQYFQDNNFIQFSTPQNNLPIKKQEPLPYSYIHVEAFKTSLKEYISNTFIKYLTGQFGKETTEKVISRYFIGSSKKRFTSKDYPGYESETGATIFWQIDCKGRIRTGKIMLYSPITGKRVKQPFNHITWVHKQLKQPQLVLNQCLFGEHLLRSEPQKPVAIVESEKTAIIASVYFPEFIWLAAGSLNNLNKQKCRVLAGRNVTLFPDLNGYEKWSQKAKELSSITTIQVSNLLERKATQAERQQGLDLADYLIKYDYREFINGFDKNTNESHILELKNLETPDFSEISIKRLKNAIIPENENLIIPEIKKVKQTWEQEIQELEQFFINLPNPLQTISLSPGNSITNLPLFIDAHLTAIKFNNGNKTFLPYLNRLQLLKHQLIK</sequence>
<gene>
    <name evidence="4" type="ORF">GXP67_33285</name>
</gene>
<dbReference type="InterPro" id="IPR047731">
    <property type="entry name" value="Zinc_ribbon_put"/>
</dbReference>
<evidence type="ECO:0008006" key="6">
    <source>
        <dbReference type="Google" id="ProtNLM"/>
    </source>
</evidence>
<feature type="domain" description="DUF6371" evidence="1">
    <location>
        <begin position="106"/>
        <end position="267"/>
    </location>
</feature>
<keyword evidence="5" id="KW-1185">Reference proteome</keyword>
<evidence type="ECO:0000313" key="5">
    <source>
        <dbReference type="Proteomes" id="UP000480178"/>
    </source>
</evidence>
<dbReference type="Pfam" id="PF21957">
    <property type="entry name" value="Zn_ribbon_16"/>
    <property type="match status" value="1"/>
</dbReference>
<evidence type="ECO:0000313" key="4">
    <source>
        <dbReference type="EMBL" id="QHT71182.1"/>
    </source>
</evidence>
<dbReference type="NCBIfam" id="NF040506">
    <property type="entry name" value="PG0870_Nterm"/>
    <property type="match status" value="1"/>
</dbReference>
<protein>
    <recommendedName>
        <fullName evidence="6">Toprim domain-containing protein</fullName>
    </recommendedName>
</protein>
<dbReference type="Pfam" id="PF19898">
    <property type="entry name" value="DUF6371"/>
    <property type="match status" value="1"/>
</dbReference>